<sequence>MLFVAVLFCRAFELKKSHGLIDLSPPREYPHYSQRLKQKEAREYQDALIEGENTRLRNSIMHVIKMGGYVDSRNDYIRRSLNSDKRKRIQAEHHQANVRLVQKLHSTQTLYPTIKFESDWKKQQRFKQRICRYPQGWEQFKEPGIKTPRTRTSSVSLAPIGPSKRTKSIEIEQKA</sequence>
<feature type="region of interest" description="Disordered" evidence="1">
    <location>
        <begin position="141"/>
        <end position="175"/>
    </location>
</feature>
<evidence type="ECO:0000313" key="3">
    <source>
        <dbReference type="EMBL" id="CAF3567236.1"/>
    </source>
</evidence>
<name>A0A8S2GWE9_9BILA</name>
<evidence type="ECO:0000313" key="2">
    <source>
        <dbReference type="EMBL" id="CAF0785164.1"/>
    </source>
</evidence>
<protein>
    <submittedName>
        <fullName evidence="3">Uncharacterized protein</fullName>
    </submittedName>
</protein>
<evidence type="ECO:0000256" key="1">
    <source>
        <dbReference type="SAM" id="MobiDB-lite"/>
    </source>
</evidence>
<dbReference type="InterPro" id="IPR038792">
    <property type="entry name" value="CFAP97D1/2"/>
</dbReference>
<dbReference type="PANTHER" id="PTHR33768:SF3">
    <property type="entry name" value="MIP11318P"/>
    <property type="match status" value="1"/>
</dbReference>
<gene>
    <name evidence="2" type="ORF">OVA965_LOCUS3829</name>
    <name evidence="3" type="ORF">TMI583_LOCUS3825</name>
</gene>
<proteinExistence type="predicted"/>
<comment type="caution">
    <text evidence="3">The sequence shown here is derived from an EMBL/GenBank/DDBJ whole genome shotgun (WGS) entry which is preliminary data.</text>
</comment>
<dbReference type="Proteomes" id="UP000677228">
    <property type="component" value="Unassembled WGS sequence"/>
</dbReference>
<evidence type="ECO:0000313" key="4">
    <source>
        <dbReference type="Proteomes" id="UP000682733"/>
    </source>
</evidence>
<reference evidence="3" key="1">
    <citation type="submission" date="2021-02" db="EMBL/GenBank/DDBJ databases">
        <authorList>
            <person name="Nowell W R."/>
        </authorList>
    </citation>
    <scope>NUCLEOTIDE SEQUENCE</scope>
</reference>
<dbReference type="EMBL" id="CAJNOK010000956">
    <property type="protein sequence ID" value="CAF0785164.1"/>
    <property type="molecule type" value="Genomic_DNA"/>
</dbReference>
<accession>A0A8S2GWE9</accession>
<dbReference type="EMBL" id="CAJOBA010000955">
    <property type="protein sequence ID" value="CAF3567236.1"/>
    <property type="molecule type" value="Genomic_DNA"/>
</dbReference>
<dbReference type="Proteomes" id="UP000682733">
    <property type="component" value="Unassembled WGS sequence"/>
</dbReference>
<organism evidence="3 4">
    <name type="scientific">Didymodactylos carnosus</name>
    <dbReference type="NCBI Taxonomy" id="1234261"/>
    <lineage>
        <taxon>Eukaryota</taxon>
        <taxon>Metazoa</taxon>
        <taxon>Spiralia</taxon>
        <taxon>Gnathifera</taxon>
        <taxon>Rotifera</taxon>
        <taxon>Eurotatoria</taxon>
        <taxon>Bdelloidea</taxon>
        <taxon>Philodinida</taxon>
        <taxon>Philodinidae</taxon>
        <taxon>Didymodactylos</taxon>
    </lineage>
</organism>
<dbReference type="PANTHER" id="PTHR33768">
    <property type="entry name" value="MIP11318P"/>
    <property type="match status" value="1"/>
</dbReference>
<dbReference type="AlphaFoldDB" id="A0A8S2GWE9"/>